<feature type="compositionally biased region" description="Polar residues" evidence="13">
    <location>
        <begin position="220"/>
        <end position="235"/>
    </location>
</feature>
<dbReference type="GO" id="GO:0000209">
    <property type="term" value="P:protein polyubiquitination"/>
    <property type="evidence" value="ECO:0007669"/>
    <property type="project" value="TreeGrafter"/>
</dbReference>
<dbReference type="SMART" id="SM00119">
    <property type="entry name" value="HECTc"/>
    <property type="match status" value="1"/>
</dbReference>
<comment type="catalytic activity">
    <reaction evidence="1">
        <text>S-ubiquitinyl-[E2 ubiquitin-conjugating enzyme]-L-cysteine + [acceptor protein]-L-lysine = [E2 ubiquitin-conjugating enzyme]-L-cysteine + N(6)-ubiquitinyl-[acceptor protein]-L-lysine.</text>
        <dbReference type="EC" id="2.3.2.26"/>
    </reaction>
</comment>
<dbReference type="Gene3D" id="1.25.10.10">
    <property type="entry name" value="Leucine-rich Repeat Variant"/>
    <property type="match status" value="1"/>
</dbReference>
<dbReference type="SUPFAM" id="SSF48371">
    <property type="entry name" value="ARM repeat"/>
    <property type="match status" value="2"/>
</dbReference>
<feature type="region of interest" description="Disordered" evidence="13">
    <location>
        <begin position="2083"/>
        <end position="2104"/>
    </location>
</feature>
<feature type="region of interest" description="Disordered" evidence="13">
    <location>
        <begin position="220"/>
        <end position="252"/>
    </location>
</feature>
<dbReference type="GO" id="GO:0000472">
    <property type="term" value="P:endonucleolytic cleavage to generate mature 5'-end of SSU-rRNA from (SSU-rRNA, 5.8S rRNA, LSU-rRNA)"/>
    <property type="evidence" value="ECO:0007669"/>
    <property type="project" value="EnsemblFungi"/>
</dbReference>
<dbReference type="PANTHER" id="PTHR11254">
    <property type="entry name" value="HECT DOMAIN UBIQUITIN-PROTEIN LIGASE"/>
    <property type="match status" value="1"/>
</dbReference>
<evidence type="ECO:0000256" key="10">
    <source>
        <dbReference type="ARBA" id="ARBA00034494"/>
    </source>
</evidence>
<dbReference type="Pfam" id="PF06012">
    <property type="entry name" value="DUF908"/>
    <property type="match status" value="1"/>
</dbReference>
<dbReference type="UniPathway" id="UPA00143"/>
<gene>
    <name evidence="15" type="primary">TPHA0K00280</name>
    <name evidence="15" type="ordered locus">TPHA_0K00280</name>
</gene>
<protein>
    <recommendedName>
        <fullName evidence="4">HECT-type E3 ubiquitin transferase</fullName>
        <ecNumber evidence="4">2.3.2.26</ecNumber>
    </recommendedName>
    <alternativeName>
        <fullName evidence="11">HECT-type E3 ubiquitin transferase TOM1</fullName>
    </alternativeName>
</protein>
<dbReference type="SUPFAM" id="SSF56204">
    <property type="entry name" value="Hect, E3 ligase catalytic domain"/>
    <property type="match status" value="1"/>
</dbReference>
<feature type="domain" description="HECT" evidence="14">
    <location>
        <begin position="2987"/>
        <end position="3323"/>
    </location>
</feature>
<keyword evidence="6" id="KW-0808">Transferase</keyword>
<dbReference type="RefSeq" id="XP_003687596.1">
    <property type="nucleotide sequence ID" value="XM_003687548.1"/>
</dbReference>
<evidence type="ECO:0000256" key="13">
    <source>
        <dbReference type="SAM" id="MobiDB-lite"/>
    </source>
</evidence>
<dbReference type="InterPro" id="IPR025527">
    <property type="entry name" value="HUWE1/Rev1_UBM"/>
</dbReference>
<dbReference type="GO" id="GO:0005737">
    <property type="term" value="C:cytoplasm"/>
    <property type="evidence" value="ECO:0007669"/>
    <property type="project" value="TreeGrafter"/>
</dbReference>
<dbReference type="GO" id="GO:0000448">
    <property type="term" value="P:cleavage in ITS2 between 5.8S rRNA and LSU-rRNA of tricistronic rRNA transcript (SSU-rRNA, 5.8S rRNA, LSU-rRNA)"/>
    <property type="evidence" value="ECO:0007669"/>
    <property type="project" value="EnsemblFungi"/>
</dbReference>
<dbReference type="FunFam" id="3.90.1750.10:FF:000003">
    <property type="entry name" value="E3 ubiquitin-protein ligase UPL1"/>
    <property type="match status" value="1"/>
</dbReference>
<dbReference type="Gene3D" id="3.30.2410.10">
    <property type="entry name" value="Hect, E3 ligase catalytic domain"/>
    <property type="match status" value="1"/>
</dbReference>
<reference evidence="15 16" key="1">
    <citation type="journal article" date="2011" name="Proc. Natl. Acad. Sci. U.S.A.">
        <title>Evolutionary erosion of yeast sex chromosomes by mating-type switching accidents.</title>
        <authorList>
            <person name="Gordon J.L."/>
            <person name="Armisen D."/>
            <person name="Proux-Wera E."/>
            <person name="Oheigeartaigh S.S."/>
            <person name="Byrne K.P."/>
            <person name="Wolfe K.H."/>
        </authorList>
    </citation>
    <scope>NUCLEOTIDE SEQUENCE [LARGE SCALE GENOMIC DNA]</scope>
    <source>
        <strain evidence="16">ATCC 24235 / CBS 4417 / NBRC 1672 / NRRL Y-8282 / UCD 70-5</strain>
    </source>
</reference>
<dbReference type="EC" id="2.3.2.26" evidence="4"/>
<dbReference type="OrthoDB" id="8068875at2759"/>
<dbReference type="Pfam" id="PF06025">
    <property type="entry name" value="DUF913"/>
    <property type="match status" value="1"/>
</dbReference>
<dbReference type="GeneID" id="11533362"/>
<dbReference type="GO" id="GO:0005634">
    <property type="term" value="C:nucleus"/>
    <property type="evidence" value="ECO:0007669"/>
    <property type="project" value="UniProtKB-SubCell"/>
</dbReference>
<keyword evidence="5" id="KW-0813">Transport</keyword>
<evidence type="ECO:0000256" key="6">
    <source>
        <dbReference type="ARBA" id="ARBA00022679"/>
    </source>
</evidence>
<dbReference type="PROSITE" id="PS50237">
    <property type="entry name" value="HECT"/>
    <property type="match status" value="1"/>
</dbReference>
<evidence type="ECO:0000256" key="2">
    <source>
        <dbReference type="ARBA" id="ARBA00004123"/>
    </source>
</evidence>
<keyword evidence="16" id="KW-1185">Reference proteome</keyword>
<dbReference type="Gene3D" id="3.30.2160.10">
    <property type="entry name" value="Hect, E3 ligase catalytic domain"/>
    <property type="match status" value="1"/>
</dbReference>
<dbReference type="Pfam" id="PF00632">
    <property type="entry name" value="HECT"/>
    <property type="match status" value="1"/>
</dbReference>
<evidence type="ECO:0000313" key="15">
    <source>
        <dbReference type="EMBL" id="CCE65162.1"/>
    </source>
</evidence>
<dbReference type="OMA" id="DCHFSRE"/>
<feature type="active site" description="Glycyl thioester intermediate" evidence="12">
    <location>
        <position position="3290"/>
    </location>
</feature>
<evidence type="ECO:0000256" key="12">
    <source>
        <dbReference type="PROSITE-ProRule" id="PRU00104"/>
    </source>
</evidence>
<dbReference type="InterPro" id="IPR010309">
    <property type="entry name" value="E3_Ub_ligase_DUF908"/>
</dbReference>
<dbReference type="GO" id="GO:0000278">
    <property type="term" value="P:mitotic cell cycle"/>
    <property type="evidence" value="ECO:0007669"/>
    <property type="project" value="EnsemblFungi"/>
</dbReference>
<feature type="region of interest" description="Disordered" evidence="13">
    <location>
        <begin position="1974"/>
        <end position="1995"/>
    </location>
</feature>
<dbReference type="Proteomes" id="UP000005666">
    <property type="component" value="Chromosome 11"/>
</dbReference>
<dbReference type="STRING" id="1071381.G8BZ34"/>
<evidence type="ECO:0000313" key="16">
    <source>
        <dbReference type="Proteomes" id="UP000005666"/>
    </source>
</evidence>
<feature type="region of interest" description="Disordered" evidence="13">
    <location>
        <begin position="2305"/>
        <end position="2363"/>
    </location>
</feature>
<dbReference type="GO" id="GO:0006511">
    <property type="term" value="P:ubiquitin-dependent protein catabolic process"/>
    <property type="evidence" value="ECO:0007669"/>
    <property type="project" value="EnsemblFungi"/>
</dbReference>
<dbReference type="InterPro" id="IPR010314">
    <property type="entry name" value="E3_Ub_ligase_DUF913"/>
</dbReference>
<comment type="pathway">
    <text evidence="3">Protein modification; protein ubiquitination.</text>
</comment>
<evidence type="ECO:0000259" key="14">
    <source>
        <dbReference type="PROSITE" id="PS50237"/>
    </source>
</evidence>
<dbReference type="Gene3D" id="3.90.1750.10">
    <property type="entry name" value="Hect, E3 ligase catalytic domains"/>
    <property type="match status" value="1"/>
</dbReference>
<dbReference type="HOGENOM" id="CLU_000215_0_1_1"/>
<dbReference type="CDD" id="cd00078">
    <property type="entry name" value="HECTc"/>
    <property type="match status" value="1"/>
</dbReference>
<feature type="compositionally biased region" description="Acidic residues" evidence="13">
    <location>
        <begin position="1909"/>
        <end position="1921"/>
    </location>
</feature>
<evidence type="ECO:0000256" key="9">
    <source>
        <dbReference type="ARBA" id="ARBA00023242"/>
    </source>
</evidence>
<feature type="region of interest" description="Disordered" evidence="13">
    <location>
        <begin position="1907"/>
        <end position="1926"/>
    </location>
</feature>
<dbReference type="eggNOG" id="KOG0939">
    <property type="taxonomic scope" value="Eukaryota"/>
</dbReference>
<dbReference type="InterPro" id="IPR035983">
    <property type="entry name" value="Hect_E3_ubiquitin_ligase"/>
</dbReference>
<dbReference type="GO" id="GO:0061630">
    <property type="term" value="F:ubiquitin protein ligase activity"/>
    <property type="evidence" value="ECO:0007669"/>
    <property type="project" value="UniProtKB-EC"/>
</dbReference>
<organism evidence="15 16">
    <name type="scientific">Tetrapisispora phaffii (strain ATCC 24235 / CBS 4417 / NBRC 1672 / NRRL Y-8282 / UCD 70-5)</name>
    <name type="common">Yeast</name>
    <name type="synonym">Fabospora phaffii</name>
    <dbReference type="NCBI Taxonomy" id="1071381"/>
    <lineage>
        <taxon>Eukaryota</taxon>
        <taxon>Fungi</taxon>
        <taxon>Dikarya</taxon>
        <taxon>Ascomycota</taxon>
        <taxon>Saccharomycotina</taxon>
        <taxon>Saccharomycetes</taxon>
        <taxon>Saccharomycetales</taxon>
        <taxon>Saccharomycetaceae</taxon>
        <taxon>Tetrapisispora</taxon>
    </lineage>
</organism>
<comment type="similarity">
    <text evidence="10">Belongs to the UPL family. TOM1/PTR1 subfamily.</text>
</comment>
<name>G8BZ34_TETPH</name>
<evidence type="ECO:0000256" key="7">
    <source>
        <dbReference type="ARBA" id="ARBA00022786"/>
    </source>
</evidence>
<dbReference type="FunFam" id="3.30.2410.10:FF:000004">
    <property type="entry name" value="E3 ubiquitin-protein ligase HUWE1, variant"/>
    <property type="match status" value="1"/>
</dbReference>
<keyword evidence="7 12" id="KW-0833">Ubl conjugation pathway</keyword>
<evidence type="ECO:0000256" key="5">
    <source>
        <dbReference type="ARBA" id="ARBA00022448"/>
    </source>
</evidence>
<evidence type="ECO:0000256" key="1">
    <source>
        <dbReference type="ARBA" id="ARBA00000885"/>
    </source>
</evidence>
<dbReference type="GO" id="GO:0006913">
    <property type="term" value="P:nucleocytoplasmic transport"/>
    <property type="evidence" value="ECO:0007669"/>
    <property type="project" value="EnsemblFungi"/>
</dbReference>
<dbReference type="Pfam" id="PF14377">
    <property type="entry name" value="UBM"/>
    <property type="match status" value="2"/>
</dbReference>
<dbReference type="KEGG" id="tpf:TPHA_0K00280"/>
<evidence type="ECO:0000256" key="3">
    <source>
        <dbReference type="ARBA" id="ARBA00004906"/>
    </source>
</evidence>
<dbReference type="PANTHER" id="PTHR11254:SF67">
    <property type="entry name" value="E3 UBIQUITIN-PROTEIN LIGASE HUWE1"/>
    <property type="match status" value="1"/>
</dbReference>
<dbReference type="GO" id="GO:0051028">
    <property type="term" value="P:mRNA transport"/>
    <property type="evidence" value="ECO:0007669"/>
    <property type="project" value="UniProtKB-KW"/>
</dbReference>
<dbReference type="EMBL" id="HE612866">
    <property type="protein sequence ID" value="CCE65162.1"/>
    <property type="molecule type" value="Genomic_DNA"/>
</dbReference>
<comment type="subcellular location">
    <subcellularLocation>
        <location evidence="2">Nucleus</location>
    </subcellularLocation>
</comment>
<dbReference type="InterPro" id="IPR000569">
    <property type="entry name" value="HECT_dom"/>
</dbReference>
<dbReference type="InterPro" id="IPR016024">
    <property type="entry name" value="ARM-type_fold"/>
</dbReference>
<keyword evidence="8" id="KW-0509">mRNA transport</keyword>
<dbReference type="FunFam" id="3.30.2160.10:FF:000001">
    <property type="entry name" value="E3 ubiquitin-protein ligase NEDD4-like"/>
    <property type="match status" value="1"/>
</dbReference>
<dbReference type="InterPro" id="IPR050409">
    <property type="entry name" value="E3_ubiq-protein_ligase"/>
</dbReference>
<evidence type="ECO:0000256" key="11">
    <source>
        <dbReference type="ARBA" id="ARBA00076267"/>
    </source>
</evidence>
<evidence type="ECO:0000256" key="4">
    <source>
        <dbReference type="ARBA" id="ARBA00012485"/>
    </source>
</evidence>
<dbReference type="GO" id="GO:0000480">
    <property type="term" value="P:endonucleolytic cleavage in 5'-ETS of tricistronic rRNA transcript (SSU-rRNA, 5.8S rRNA, LSU-rRNA)"/>
    <property type="evidence" value="ECO:0007669"/>
    <property type="project" value="EnsemblFungi"/>
</dbReference>
<feature type="compositionally biased region" description="Acidic residues" evidence="13">
    <location>
        <begin position="2317"/>
        <end position="2357"/>
    </location>
</feature>
<dbReference type="GO" id="GO:0000447">
    <property type="term" value="P:endonucleolytic cleavage in ITS1 to separate SSU-rRNA from 5.8S rRNA and LSU-rRNA from tricistronic rRNA transcript (SSU-rRNA, 5.8S rRNA, LSU-rRNA)"/>
    <property type="evidence" value="ECO:0007669"/>
    <property type="project" value="EnsemblFungi"/>
</dbReference>
<accession>G8BZ34</accession>
<dbReference type="InterPro" id="IPR011989">
    <property type="entry name" value="ARM-like"/>
</dbReference>
<sequence length="3323" mass="379098">MVKLTNFETLQKKENAKAYKPLIDGLINCTLDEFVSKLNDIQDWDRSRDDLFVWIPVLDRIDELLSNIVKKYGYESADYIKNPPKLTVMKKEDESVCISLIEFTQRLLYNTENRFFYSSMDVMNNLLNCPNFEIKLVAIKVLAIMGERYVIARERIDSKNILSTHLLKKKALELALALPSSTIDDDNKHFSLVGLYFDDKKFPAKWSKLKFTYYTSSNQKLGSLPSSAPPSTTHHFPNHSHNKDLTPTTNSTSLNASFNNPSIKKLVIQKDELASSTLQHLLNKGMELLSKEHWFDFSLKVSIAKSFSNDSPENLELRNLIVRTKFNAMALVNTIYIPPQVSSKLFEIDPYAFNSLTDFISLSETKVPKALRADALFALECISLKHVWCSDIVRNLGGNMSHGLLFQILHYISKALREKNAEVDEDYNVRFFYLISNLADVKTLHSSLIAAGLIPSLIDIVSIKHSTYRRTTSSANHLLELLIDDAESTSEFINNDGLNILINSIRDEVTFALENPDYGKPPTYSTVYYSVSFRQLAYIRSLLKIVQKMLKSDSGDRIRNLIDSPILVSLLDILKNRSVFGYTLVTHSLDIIQIVLNSEPTIYNILVEAGIIPFIFDHFEEFICPYPELIALLPELLSALCLNPDGLNKVKNSNMIQLLTEAVTNINYAKLLSWKQEASQLGTSLDELTRHYPELKPIMVKSFTNVVTELLKKIDFNQPFLYKSSLSDGYYFNSTTEEVNSDPDGSEELAFWDVQKSTSLVDCFADLLYGMTMENATLNSLSEQLDFSKVLEIIIMKHPPFDYVSSQTMLNFTDVLQLLEEKKKGFAFPILLKMLDTQLQSISEFLNSSMATSFILNCEGNDSSNNVEEILGKLSRVTALLYVITDVYISVTSLSPSRVTQIMEYFEKNGFQLITNLRLLFQKCAIEDEYIRNHMPVDAIRQTMPEFYGNAPPIQIHDTKPSEEETKNDFKSAKMKNSYQTRFLLTKLQTCSSIVFRCLLRLTHSKNAVMETSNRALELRVFEVSVKEIIEMLRYVPVENHLQYFLVVLNFNSFVFSFPKTSIMGNGILQTIPIQLFIQDGGFQIYIEFIKKLFNNLINFKNIADIEDIPYLKNTTEVLTLSCLLNILIFMNKSIETETLENVRSIGMYYPNQLPENDYNITDSVIQQVRILALGLIHDLKEEGLLFDSIDRKIPYSVFKQILSMLQNTFYESSAKDLATPLKLDWKLVPPSNAKAQLLIESGLAEDIAVGYLEQNKDELPKDMKPDCFSNDEWTKYKTLKKENIYEPVKIIPCYGSIQSYNDFFNMKNAFVKKELPQKLFETLPIYPKLVNAFAKTLLLIYSSHSESSKTQFMNSVLDKIIETDNNNSSLLSPLTHLYGIFMNEKSVYKQSFQTITRFLNHLQIIINPKFVNSLWFSKALYVYEIILAKSNTPAMIALPDNIPLVDDLPASEECYAVDDETKETIFNILIRMKELNNFYSALAIARILILYASQEVYSKEIINSGILPEILKAIGVNQKSEKINFLESSFILLLRRCFEVEEVVTELIKFEINKSFTSRTFGEHKLKERELNSLIEEKPYTVMRDPTKFINTLSASASFIDFAEDGSLTTLLMEKKSADSADVAVKNNTDSNYKRTGIIHFLLSQLMAASKKDWISEPVSTKSLSDKKNGSEKIDPTKNPVCAYMIFLLKALVELVGSYKQCKFEFLTFDRRNTYAEFAKPRFTALNFFLYQLLDKSSNSEQDKYELKRREVISTLARSVLVAFISSVQDSSIKAQDPKVIEYDMTFVRKCSIEAIIKALRNSSSTPKSLEANFNKIEGWLKIISSMIFVQAPYLRLILDANKIDADQYQMCKLMIEMDVPNVISECLSVLDINYPFAKKMFNNAIDPLNALNSVRNSFSELFKIEGLDDEDEEDMDSDKEEQHNMFKNSSLGMYDVEDIEEDDEDDESLIGDDEEIAFVNAEDGGYDVVFSEDEDTGSVTSNTSEDIHSSDSENEIDYSLDSADGLTVDVVSDSSYNSSEIADDVDSDAAMPDDDSGVFYNNGSDIELISIDSDVFVSDADMDLDLSDYDIDQSDWESGLSDFPSTDDEAEEVTSIAGSLSRGDNSRRRWLTSDGVEILDNSSDEEDRPGVFQGIEHVFEPDEEHFFRVQDMHRSHRNPRSLHRSLGNSPLVPPSLSLLNIGRRNQNSLINPLGPAGLEEVENDVSEQLLNIVSGQRPRTERPTFASLLFSGDSLDDKAPDGILLKPTLARWKDIFDMFYNTKGYAKNTITSIIAKMYPPSYKLFKEKQEKLKDIEKLPIKKLEENSSNPSNEEIPSEPIEEDEYNESDESPAVTDEEDEGISDGDEIITEGDEAIENREPIYVTIDGESIDISGTDIDPEFLNALPEDMRAEVFSQHIRERRAEAAHNHIESREIDSDFLNAIPEEIREDILEHETVDSRVSNIMRTINDNLRTNMRQNGRDSIDSIEVIDERVDLNTTENEKDADSEKKKSSRIYFSPLVDRAGISALMKSIFISQPYIQREMYHELFYRLCSSKQNRSDIINFLLLILTEGIQDQHSLERVYSIMVNLTQSGPNKYHNNSSQIRQLPPDSTPLVVANQAIEILQNLIDADNRLKYFFITEHENLLVGKSPIKNKKDINSRASKYPLQYLFTLLDKKLITDETVLMDLLTKILQTCTKPLHLFLKSQDNKSLSKMKFNMPEFTDDMLIKIVSIINIESCNTRVFQQLLATMHNLSGLENSLNIFDEALVNLAKSNVIELIQNLKDLQSSQDEIANGNEINSELLQKFTLPSSCQSKILKILTALDYLHTHKKEKNCININNLMSIYNRMNLGKLWSALSCCLTELEDKKGLSTSATILLPLIESLMVVNKHNSLLQDSNKPGVLKYESIKSLDLEQVPTESIFFPFTDLHKKLLNQMIRTNPKLMSGPFSLLIKNSKVLDFDNKRYYFVAKLRSDFQDHPKLSITVSRDQVFLDSYRALFFKPDEEIKKSKLEITFKGESGVDAGGLTREWYQVLSRQMFNPDYALFIPVASDKTTFRPNRTSGINPEHHSFFKFIGMIIGKAIRDQCYLDCHFSREVYKNILGKPVTLKDMESLDLDYYKSLNWILENDITDIIEETFSVETDDYGEHKIIDLIDDGRNIAVTNLNKQDYVQKIVQYKLKTSVNDQMDNFLKGFYALIPKELISIFNEQELELLISGLPDIDVNDWQSNTTYVNYTSTSKQINYFWRAVKSFDTEERVKLLQFVTGTSKVPLNGFKELAGVNGLCKFSIHKDYGPSDRLPSSHTCFNQLDLPAYDSYETLRGSLLLAITEGYEGFGIA</sequence>
<dbReference type="GO" id="GO:0006997">
    <property type="term" value="P:nucleus organization"/>
    <property type="evidence" value="ECO:0007669"/>
    <property type="project" value="EnsemblFungi"/>
</dbReference>
<keyword evidence="9" id="KW-0539">Nucleus</keyword>
<evidence type="ECO:0000256" key="8">
    <source>
        <dbReference type="ARBA" id="ARBA00022816"/>
    </source>
</evidence>
<proteinExistence type="inferred from homology"/>